<dbReference type="PANTHER" id="PTHR34203">
    <property type="entry name" value="METHYLTRANSFERASE, FKBM FAMILY PROTEIN"/>
    <property type="match status" value="1"/>
</dbReference>
<dbReference type="AlphaFoldDB" id="A0A8G2FLG5"/>
<feature type="domain" description="Methyltransferase FkbM" evidence="1">
    <location>
        <begin position="53"/>
        <end position="197"/>
    </location>
</feature>
<comment type="caution">
    <text evidence="2">The sequence shown here is derived from an EMBL/GenBank/DDBJ whole genome shotgun (WGS) entry which is preliminary data.</text>
</comment>
<gene>
    <name evidence="2" type="ORF">SAMN05421828_11194</name>
</gene>
<proteinExistence type="predicted"/>
<evidence type="ECO:0000259" key="1">
    <source>
        <dbReference type="Pfam" id="PF05050"/>
    </source>
</evidence>
<dbReference type="GO" id="GO:0008168">
    <property type="term" value="F:methyltransferase activity"/>
    <property type="evidence" value="ECO:0007669"/>
    <property type="project" value="UniProtKB-KW"/>
</dbReference>
<dbReference type="PANTHER" id="PTHR34203:SF15">
    <property type="entry name" value="SLL1173 PROTEIN"/>
    <property type="match status" value="1"/>
</dbReference>
<dbReference type="CDD" id="cd02440">
    <property type="entry name" value="AdoMet_MTases"/>
    <property type="match status" value="1"/>
</dbReference>
<dbReference type="InterPro" id="IPR029063">
    <property type="entry name" value="SAM-dependent_MTases_sf"/>
</dbReference>
<accession>A0A8G2FLG5</accession>
<dbReference type="RefSeq" id="WP_029311934.1">
    <property type="nucleotide sequence ID" value="NZ_FTNE01000011.1"/>
</dbReference>
<name>A0A8G2FLG5_ACIRU</name>
<dbReference type="Proteomes" id="UP000186308">
    <property type="component" value="Unassembled WGS sequence"/>
</dbReference>
<organism evidence="2 3">
    <name type="scientific">Acidiphilium rubrum</name>
    <dbReference type="NCBI Taxonomy" id="526"/>
    <lineage>
        <taxon>Bacteria</taxon>
        <taxon>Pseudomonadati</taxon>
        <taxon>Pseudomonadota</taxon>
        <taxon>Alphaproteobacteria</taxon>
        <taxon>Acetobacterales</taxon>
        <taxon>Acidocellaceae</taxon>
        <taxon>Acidiphilium</taxon>
    </lineage>
</organism>
<evidence type="ECO:0000313" key="3">
    <source>
        <dbReference type="Proteomes" id="UP000186308"/>
    </source>
</evidence>
<dbReference type="InterPro" id="IPR006342">
    <property type="entry name" value="FkbM_mtfrase"/>
</dbReference>
<dbReference type="GO" id="GO:0032259">
    <property type="term" value="P:methylation"/>
    <property type="evidence" value="ECO:0007669"/>
    <property type="project" value="UniProtKB-KW"/>
</dbReference>
<keyword evidence="2" id="KW-0489">Methyltransferase</keyword>
<dbReference type="Gene3D" id="3.40.50.150">
    <property type="entry name" value="Vaccinia Virus protein VP39"/>
    <property type="match status" value="1"/>
</dbReference>
<dbReference type="OrthoDB" id="5679686at2"/>
<dbReference type="EMBL" id="FTNE01000011">
    <property type="protein sequence ID" value="SIQ90674.1"/>
    <property type="molecule type" value="Genomic_DNA"/>
</dbReference>
<protein>
    <submittedName>
        <fullName evidence="2">Methyltransferase, FkbM family</fullName>
    </submittedName>
</protein>
<reference evidence="2 3" key="1">
    <citation type="submission" date="2017-01" db="EMBL/GenBank/DDBJ databases">
        <authorList>
            <person name="Varghese N."/>
            <person name="Submissions S."/>
        </authorList>
    </citation>
    <scope>NUCLEOTIDE SEQUENCE [LARGE SCALE GENOMIC DNA]</scope>
    <source>
        <strain evidence="2 3">ATCC 35905</strain>
    </source>
</reference>
<dbReference type="NCBIfam" id="TIGR01444">
    <property type="entry name" value="fkbM_fam"/>
    <property type="match status" value="1"/>
</dbReference>
<keyword evidence="3" id="KW-1185">Reference proteome</keyword>
<dbReference type="Pfam" id="PF05050">
    <property type="entry name" value="Methyltransf_21"/>
    <property type="match status" value="1"/>
</dbReference>
<dbReference type="SUPFAM" id="SSF53335">
    <property type="entry name" value="S-adenosyl-L-methionine-dependent methyltransferases"/>
    <property type="match status" value="1"/>
</dbReference>
<dbReference type="InterPro" id="IPR052514">
    <property type="entry name" value="SAM-dependent_MTase"/>
</dbReference>
<keyword evidence="2" id="KW-0808">Transferase</keyword>
<sequence length="321" mass="35052">MEPQSAIFTLHGRTLRLIGDHAIYLNSIDGSDHSDNPLIALVAGLPTPATILDVGANIGLTSIVMAARSPHDQIIAFEPIPDNLDFLRHNLATNHITNCRIIASAVGDTRGTVRMTSRGAWSLVRQTIPGAPPDPTAQVSTETVPLTTLDGFCAEHLPGQRIDLIKIDVEGFEPNVLAGAAHTIAQWQPTIFMEFNAWALVLQNYNPLIFAQALWPSFDITSKSGKTWETPERFTSDNMVRNQSIDDLILRPRPGHKFNPMPITFGPHGTAAQTQLAALHNSTSWRITAPLRVLKQRIAGLTAAFGARKARRFGTSPRNSN</sequence>
<evidence type="ECO:0000313" key="2">
    <source>
        <dbReference type="EMBL" id="SIQ90674.1"/>
    </source>
</evidence>